<comment type="subcellular location">
    <subcellularLocation>
        <location evidence="7">Membrane</location>
        <topology evidence="7">Single-pass type II membrane protein</topology>
    </subcellularLocation>
</comment>
<dbReference type="SUPFAM" id="SSF51306">
    <property type="entry name" value="LexA/Signal peptidase"/>
    <property type="match status" value="2"/>
</dbReference>
<comment type="similarity">
    <text evidence="2 7">Belongs to the peptidase S26 family.</text>
</comment>
<dbReference type="HOGENOM" id="CLU_028723_1_0_7"/>
<dbReference type="Pfam" id="PF10502">
    <property type="entry name" value="Peptidase_S26"/>
    <property type="match status" value="2"/>
</dbReference>
<dbReference type="InterPro" id="IPR019757">
    <property type="entry name" value="Pept_S26A_signal_pept_1_Lys-AS"/>
</dbReference>
<feature type="active site" evidence="6">
    <location>
        <position position="85"/>
    </location>
</feature>
<dbReference type="GO" id="GO:0016020">
    <property type="term" value="C:membrane"/>
    <property type="evidence" value="ECO:0007669"/>
    <property type="project" value="UniProtKB-SubCell"/>
</dbReference>
<dbReference type="EC" id="3.4.21.89" evidence="3 7"/>
<evidence type="ECO:0000256" key="6">
    <source>
        <dbReference type="PIRSR" id="PIRSR600223-1"/>
    </source>
</evidence>
<name>W4LMC0_ENTF1</name>
<dbReference type="InterPro" id="IPR036286">
    <property type="entry name" value="LexA/Signal_pep-like_sf"/>
</dbReference>
<dbReference type="GO" id="GO:0006465">
    <property type="term" value="P:signal peptide processing"/>
    <property type="evidence" value="ECO:0007669"/>
    <property type="project" value="InterPro"/>
</dbReference>
<keyword evidence="7" id="KW-0645">Protease</keyword>
<evidence type="ECO:0000256" key="2">
    <source>
        <dbReference type="ARBA" id="ARBA00009370"/>
    </source>
</evidence>
<dbReference type="InterPro" id="IPR019533">
    <property type="entry name" value="Peptidase_S26"/>
</dbReference>
<feature type="active site" evidence="6">
    <location>
        <position position="42"/>
    </location>
</feature>
<keyword evidence="5 7" id="KW-0378">Hydrolase</keyword>
<dbReference type="InterPro" id="IPR019758">
    <property type="entry name" value="Pept_S26A_signal_pept_1_CS"/>
</dbReference>
<evidence type="ECO:0000313" key="10">
    <source>
        <dbReference type="Proteomes" id="UP000019141"/>
    </source>
</evidence>
<protein>
    <recommendedName>
        <fullName evidence="4 7">Signal peptidase I</fullName>
        <ecNumber evidence="3 7">3.4.21.89</ecNumber>
    </recommendedName>
</protein>
<dbReference type="EMBL" id="AZHW01000487">
    <property type="protein sequence ID" value="ETW99059.1"/>
    <property type="molecule type" value="Genomic_DNA"/>
</dbReference>
<sequence>MAKPRKEKSALRENVESIVIAIILAVIMRQFVVQAFKIPSGSMEETLQIGDHILVNKFLYHFTNPKLSDVIVFKYPWEDKRDFIKRIVALPGDQVEIRNKEVLVNGQSIEEPYVAPDPRRVRPYRFGPLRVPKKGDEVEIRRDKRLYINGEPVAIPNGMFRPDDHGPPLSGFQTFYRALFPNKNLTLDRPVKPFKVDQDYYFTLGDNRNNSKDSRYWGFVKSDRIKGKAFFIYWSWDCRARKFAQHVKCATNFAQHVRWERLGRLLNLTSSSQAIVRQ</sequence>
<organism evidence="9 10">
    <name type="scientific">Entotheonella factor</name>
    <dbReference type="NCBI Taxonomy" id="1429438"/>
    <lineage>
        <taxon>Bacteria</taxon>
        <taxon>Pseudomonadati</taxon>
        <taxon>Nitrospinota/Tectimicrobiota group</taxon>
        <taxon>Candidatus Tectimicrobiota</taxon>
        <taxon>Candidatus Entotheonellia</taxon>
        <taxon>Candidatus Entotheonellales</taxon>
        <taxon>Candidatus Entotheonellaceae</taxon>
        <taxon>Candidatus Entotheonella</taxon>
    </lineage>
</organism>
<comment type="caution">
    <text evidence="9">The sequence shown here is derived from an EMBL/GenBank/DDBJ whole genome shotgun (WGS) entry which is preliminary data.</text>
</comment>
<proteinExistence type="inferred from homology"/>
<gene>
    <name evidence="9" type="ORF">ETSY1_16400</name>
</gene>
<evidence type="ECO:0000256" key="1">
    <source>
        <dbReference type="ARBA" id="ARBA00000677"/>
    </source>
</evidence>
<keyword evidence="10" id="KW-1185">Reference proteome</keyword>
<evidence type="ECO:0000256" key="3">
    <source>
        <dbReference type="ARBA" id="ARBA00013208"/>
    </source>
</evidence>
<dbReference type="GO" id="GO:0009003">
    <property type="term" value="F:signal peptidase activity"/>
    <property type="evidence" value="ECO:0007669"/>
    <property type="project" value="UniProtKB-EC"/>
</dbReference>
<comment type="catalytic activity">
    <reaction evidence="1 7">
        <text>Cleavage of hydrophobic, N-terminal signal or leader sequences from secreted and periplasmic proteins.</text>
        <dbReference type="EC" id="3.4.21.89"/>
    </reaction>
</comment>
<dbReference type="NCBIfam" id="TIGR02227">
    <property type="entry name" value="sigpep_I_bact"/>
    <property type="match status" value="2"/>
</dbReference>
<reference evidence="9 10" key="1">
    <citation type="journal article" date="2014" name="Nature">
        <title>An environmental bacterial taxon with a large and distinct metabolic repertoire.</title>
        <authorList>
            <person name="Wilson M.C."/>
            <person name="Mori T."/>
            <person name="Ruckert C."/>
            <person name="Uria A.R."/>
            <person name="Helf M.J."/>
            <person name="Takada K."/>
            <person name="Gernert C."/>
            <person name="Steffens U.A."/>
            <person name="Heycke N."/>
            <person name="Schmitt S."/>
            <person name="Rinke C."/>
            <person name="Helfrich E.J."/>
            <person name="Brachmann A.O."/>
            <person name="Gurgui C."/>
            <person name="Wakimoto T."/>
            <person name="Kracht M."/>
            <person name="Crusemann M."/>
            <person name="Hentschel U."/>
            <person name="Abe I."/>
            <person name="Matsunaga S."/>
            <person name="Kalinowski J."/>
            <person name="Takeyama H."/>
            <person name="Piel J."/>
        </authorList>
    </citation>
    <scope>NUCLEOTIDE SEQUENCE [LARGE SCALE GENOMIC DNA]</scope>
    <source>
        <strain evidence="10">TSY1</strain>
    </source>
</reference>
<dbReference type="PANTHER" id="PTHR43390">
    <property type="entry name" value="SIGNAL PEPTIDASE I"/>
    <property type="match status" value="1"/>
</dbReference>
<evidence type="ECO:0000256" key="7">
    <source>
        <dbReference type="RuleBase" id="RU362042"/>
    </source>
</evidence>
<dbReference type="AlphaFoldDB" id="W4LMC0"/>
<dbReference type="InterPro" id="IPR000223">
    <property type="entry name" value="Pept_S26A_signal_pept_1"/>
</dbReference>
<feature type="domain" description="Peptidase S26" evidence="8">
    <location>
        <begin position="12"/>
        <end position="121"/>
    </location>
</feature>
<evidence type="ECO:0000256" key="4">
    <source>
        <dbReference type="ARBA" id="ARBA00019232"/>
    </source>
</evidence>
<dbReference type="CDD" id="cd06530">
    <property type="entry name" value="S26_SPase_I"/>
    <property type="match status" value="1"/>
</dbReference>
<evidence type="ECO:0000313" key="9">
    <source>
        <dbReference type="EMBL" id="ETW99059.1"/>
    </source>
</evidence>
<dbReference type="PATRIC" id="fig|1429438.4.peg.3235"/>
<dbReference type="PANTHER" id="PTHR43390:SF1">
    <property type="entry name" value="CHLOROPLAST PROCESSING PEPTIDASE"/>
    <property type="match status" value="1"/>
</dbReference>
<dbReference type="Proteomes" id="UP000019141">
    <property type="component" value="Unassembled WGS sequence"/>
</dbReference>
<dbReference type="PROSITE" id="PS00760">
    <property type="entry name" value="SPASE_I_2"/>
    <property type="match status" value="1"/>
</dbReference>
<dbReference type="GO" id="GO:0004252">
    <property type="term" value="F:serine-type endopeptidase activity"/>
    <property type="evidence" value="ECO:0007669"/>
    <property type="project" value="InterPro"/>
</dbReference>
<accession>W4LMC0</accession>
<feature type="domain" description="Peptidase S26" evidence="8">
    <location>
        <begin position="135"/>
        <end position="234"/>
    </location>
</feature>
<dbReference type="Gene3D" id="2.10.109.10">
    <property type="entry name" value="Umud Fragment, subunit A"/>
    <property type="match status" value="2"/>
</dbReference>
<dbReference type="PROSITE" id="PS00761">
    <property type="entry name" value="SPASE_I_3"/>
    <property type="match status" value="1"/>
</dbReference>
<evidence type="ECO:0000259" key="8">
    <source>
        <dbReference type="Pfam" id="PF10502"/>
    </source>
</evidence>
<evidence type="ECO:0000256" key="5">
    <source>
        <dbReference type="ARBA" id="ARBA00022801"/>
    </source>
</evidence>
<dbReference type="PRINTS" id="PR00727">
    <property type="entry name" value="LEADERPTASE"/>
</dbReference>